<feature type="transmembrane region" description="Helical" evidence="3">
    <location>
        <begin position="186"/>
        <end position="208"/>
    </location>
</feature>
<sequence length="427" mass="45990">MKEEEIGVEIAPIDEEQEPFADGSVQGWLTVLGSTLVYFASFGFTNSFGFFQDYYQTHYLPGYPPSTIAFIGTLQTTLMYVIGPVAGALFDAYGLGWIYPTAALGCCCSVVGLSFSQPGALWQPFVSQGVLFGLVVAFNTQPALAVVGQHFKQRRALAMGLVSGGSSISSSFLPIVLSYLVPKIGFGWSLRVVALMMLCCYLIAMAISRTKEQPKPMKAKAVVSNLLDFHGYKDPRYLVLSIGNFVATLGLYIPYYYIGSYALLRHPLASIHQYLLPLINGSGFFGRVLGGYIADKTGRLNLLCPMTLLSGVFCLAMWLPDRSGSIGTVLTFVCLYGVTSGVFISVTPPAVAQISPDDKVGARIGAFFIPTAVATLLGSPIAGMLVDESSQDGYTNMILFAGITLIAGGCLMCVGRILCDRDLKKKW</sequence>
<comment type="subcellular location">
    <subcellularLocation>
        <location evidence="1">Membrane</location>
        <topology evidence="1">Multi-pass membrane protein</topology>
    </subcellularLocation>
</comment>
<gene>
    <name evidence="5" type="ORF">GTA08_BOTSDO13650</name>
</gene>
<evidence type="ECO:0000313" key="6">
    <source>
        <dbReference type="Proteomes" id="UP000572817"/>
    </source>
</evidence>
<dbReference type="PANTHER" id="PTHR11360:SF281">
    <property type="entry name" value="ASPYRIDONES EFFLUX PROTEIN APDF-RELATED"/>
    <property type="match status" value="1"/>
</dbReference>
<protein>
    <submittedName>
        <fullName evidence="5">Major facilitator superfamily</fullName>
    </submittedName>
</protein>
<comment type="caution">
    <text evidence="5">The sequence shown here is derived from an EMBL/GenBank/DDBJ whole genome shotgun (WGS) entry which is preliminary data.</text>
</comment>
<feature type="domain" description="Major facilitator superfamily (MFS) profile" evidence="4">
    <location>
        <begin position="236"/>
        <end position="427"/>
    </location>
</feature>
<dbReference type="Gene3D" id="1.20.1250.20">
    <property type="entry name" value="MFS general substrate transporter like domains"/>
    <property type="match status" value="2"/>
</dbReference>
<evidence type="ECO:0000256" key="1">
    <source>
        <dbReference type="ARBA" id="ARBA00004141"/>
    </source>
</evidence>
<keyword evidence="3" id="KW-0472">Membrane</keyword>
<comment type="similarity">
    <text evidence="2">Belongs to the major facilitator superfamily. Monocarboxylate porter (TC 2.A.1.13) family.</text>
</comment>
<dbReference type="Pfam" id="PF07690">
    <property type="entry name" value="MFS_1"/>
    <property type="match status" value="1"/>
</dbReference>
<dbReference type="GO" id="GO:0022857">
    <property type="term" value="F:transmembrane transporter activity"/>
    <property type="evidence" value="ECO:0007669"/>
    <property type="project" value="InterPro"/>
</dbReference>
<evidence type="ECO:0000313" key="5">
    <source>
        <dbReference type="EMBL" id="KAF4310726.1"/>
    </source>
</evidence>
<feature type="transmembrane region" description="Helical" evidence="3">
    <location>
        <begin position="325"/>
        <end position="352"/>
    </location>
</feature>
<feature type="transmembrane region" description="Helical" evidence="3">
    <location>
        <begin position="27"/>
        <end position="48"/>
    </location>
</feature>
<keyword evidence="3" id="KW-0812">Transmembrane</keyword>
<proteinExistence type="inferred from homology"/>
<evidence type="ECO:0000256" key="2">
    <source>
        <dbReference type="ARBA" id="ARBA00006727"/>
    </source>
</evidence>
<feature type="transmembrane region" description="Helical" evidence="3">
    <location>
        <begin position="300"/>
        <end position="319"/>
    </location>
</feature>
<accession>A0A8H4J0U0</accession>
<feature type="transmembrane region" description="Helical" evidence="3">
    <location>
        <begin position="398"/>
        <end position="419"/>
    </location>
</feature>
<feature type="transmembrane region" description="Helical" evidence="3">
    <location>
        <begin position="68"/>
        <end position="90"/>
    </location>
</feature>
<dbReference type="AlphaFoldDB" id="A0A8H4J0U0"/>
<dbReference type="InterPro" id="IPR050327">
    <property type="entry name" value="Proton-linked_MCT"/>
</dbReference>
<feature type="transmembrane region" description="Helical" evidence="3">
    <location>
        <begin position="237"/>
        <end position="258"/>
    </location>
</feature>
<feature type="transmembrane region" description="Helical" evidence="3">
    <location>
        <begin position="156"/>
        <end position="180"/>
    </location>
</feature>
<dbReference type="PANTHER" id="PTHR11360">
    <property type="entry name" value="MONOCARBOXYLATE TRANSPORTER"/>
    <property type="match status" value="1"/>
</dbReference>
<dbReference type="Proteomes" id="UP000572817">
    <property type="component" value="Unassembled WGS sequence"/>
</dbReference>
<dbReference type="InterPro" id="IPR020846">
    <property type="entry name" value="MFS_dom"/>
</dbReference>
<dbReference type="InterPro" id="IPR011701">
    <property type="entry name" value="MFS"/>
</dbReference>
<dbReference type="SUPFAM" id="SSF103473">
    <property type="entry name" value="MFS general substrate transporter"/>
    <property type="match status" value="1"/>
</dbReference>
<feature type="transmembrane region" description="Helical" evidence="3">
    <location>
        <begin position="364"/>
        <end position="386"/>
    </location>
</feature>
<name>A0A8H4J0U0_9PEZI</name>
<keyword evidence="6" id="KW-1185">Reference proteome</keyword>
<dbReference type="PROSITE" id="PS50850">
    <property type="entry name" value="MFS"/>
    <property type="match status" value="1"/>
</dbReference>
<dbReference type="EMBL" id="WWBZ02000013">
    <property type="protein sequence ID" value="KAF4310726.1"/>
    <property type="molecule type" value="Genomic_DNA"/>
</dbReference>
<feature type="transmembrane region" description="Helical" evidence="3">
    <location>
        <begin position="274"/>
        <end position="293"/>
    </location>
</feature>
<keyword evidence="3" id="KW-1133">Transmembrane helix</keyword>
<feature type="transmembrane region" description="Helical" evidence="3">
    <location>
        <begin position="97"/>
        <end position="115"/>
    </location>
</feature>
<feature type="transmembrane region" description="Helical" evidence="3">
    <location>
        <begin position="121"/>
        <end position="144"/>
    </location>
</feature>
<evidence type="ECO:0000259" key="4">
    <source>
        <dbReference type="PROSITE" id="PS50850"/>
    </source>
</evidence>
<dbReference type="OrthoDB" id="6509908at2759"/>
<evidence type="ECO:0000256" key="3">
    <source>
        <dbReference type="SAM" id="Phobius"/>
    </source>
</evidence>
<dbReference type="GO" id="GO:0016020">
    <property type="term" value="C:membrane"/>
    <property type="evidence" value="ECO:0007669"/>
    <property type="project" value="UniProtKB-SubCell"/>
</dbReference>
<reference evidence="5" key="1">
    <citation type="submission" date="2020-04" db="EMBL/GenBank/DDBJ databases">
        <title>Genome Assembly and Annotation of Botryosphaeria dothidea sdau 11-99, a Latent Pathogen of Apple Fruit Ring Rot in China.</title>
        <authorList>
            <person name="Yu C."/>
            <person name="Diao Y."/>
            <person name="Lu Q."/>
            <person name="Zhao J."/>
            <person name="Cui S."/>
            <person name="Peng C."/>
            <person name="He B."/>
            <person name="Liu H."/>
        </authorList>
    </citation>
    <scope>NUCLEOTIDE SEQUENCE [LARGE SCALE GENOMIC DNA]</scope>
    <source>
        <strain evidence="5">Sdau11-99</strain>
    </source>
</reference>
<dbReference type="InterPro" id="IPR036259">
    <property type="entry name" value="MFS_trans_sf"/>
</dbReference>
<organism evidence="5 6">
    <name type="scientific">Botryosphaeria dothidea</name>
    <dbReference type="NCBI Taxonomy" id="55169"/>
    <lineage>
        <taxon>Eukaryota</taxon>
        <taxon>Fungi</taxon>
        <taxon>Dikarya</taxon>
        <taxon>Ascomycota</taxon>
        <taxon>Pezizomycotina</taxon>
        <taxon>Dothideomycetes</taxon>
        <taxon>Dothideomycetes incertae sedis</taxon>
        <taxon>Botryosphaeriales</taxon>
        <taxon>Botryosphaeriaceae</taxon>
        <taxon>Botryosphaeria</taxon>
    </lineage>
</organism>